<evidence type="ECO:0000313" key="1">
    <source>
        <dbReference type="EnsemblPlants" id="ONIVA07G09240.4"/>
    </source>
</evidence>
<sequence>MSTCLIKTLALKNILDQHVVVCAWKFKIRCAMSKLWERNLKVLFCMSSIFFHALLSKSNILLSNEVLIQETNTAALSVENEAKQLYITMCACLRDCKDGTTGEELTEHITWCKMIDRSCTVIGRSSKNFRKCMLTCILGSSCCKNI</sequence>
<dbReference type="AlphaFoldDB" id="A0A0E0HZB8"/>
<dbReference type="OMA" id="HITWCKM"/>
<proteinExistence type="predicted"/>
<dbReference type="Proteomes" id="UP000006591">
    <property type="component" value="Chromosome 7"/>
</dbReference>
<name>A0A0E0HZB8_ORYNI</name>
<accession>A0A0E0HZB8</accession>
<dbReference type="HOGENOM" id="CLU_1780435_0_0_1"/>
<keyword evidence="2" id="KW-1185">Reference proteome</keyword>
<reference evidence="1" key="2">
    <citation type="submission" date="2018-04" db="EMBL/GenBank/DDBJ databases">
        <title>OnivRS2 (Oryza nivara Reference Sequence Version 2).</title>
        <authorList>
            <person name="Zhang J."/>
            <person name="Kudrna D."/>
            <person name="Lee S."/>
            <person name="Talag J."/>
            <person name="Rajasekar S."/>
            <person name="Welchert J."/>
            <person name="Hsing Y.-I."/>
            <person name="Wing R.A."/>
        </authorList>
    </citation>
    <scope>NUCLEOTIDE SEQUENCE [LARGE SCALE GENOMIC DNA]</scope>
    <source>
        <strain evidence="1">SL10</strain>
    </source>
</reference>
<protein>
    <submittedName>
        <fullName evidence="1">Uncharacterized protein</fullName>
    </submittedName>
</protein>
<dbReference type="Gramene" id="ONIVA07G09240.4">
    <property type="protein sequence ID" value="ONIVA07G09240.4"/>
    <property type="gene ID" value="ONIVA07G09240"/>
</dbReference>
<evidence type="ECO:0000313" key="2">
    <source>
        <dbReference type="Proteomes" id="UP000006591"/>
    </source>
</evidence>
<reference evidence="1" key="1">
    <citation type="submission" date="2015-04" db="UniProtKB">
        <authorList>
            <consortium name="EnsemblPlants"/>
        </authorList>
    </citation>
    <scope>IDENTIFICATION</scope>
    <source>
        <strain evidence="1">SL10</strain>
    </source>
</reference>
<organism evidence="1">
    <name type="scientific">Oryza nivara</name>
    <name type="common">Indian wild rice</name>
    <name type="synonym">Oryza sativa f. spontanea</name>
    <dbReference type="NCBI Taxonomy" id="4536"/>
    <lineage>
        <taxon>Eukaryota</taxon>
        <taxon>Viridiplantae</taxon>
        <taxon>Streptophyta</taxon>
        <taxon>Embryophyta</taxon>
        <taxon>Tracheophyta</taxon>
        <taxon>Spermatophyta</taxon>
        <taxon>Magnoliopsida</taxon>
        <taxon>Liliopsida</taxon>
        <taxon>Poales</taxon>
        <taxon>Poaceae</taxon>
        <taxon>BOP clade</taxon>
        <taxon>Oryzoideae</taxon>
        <taxon>Oryzeae</taxon>
        <taxon>Oryzinae</taxon>
        <taxon>Oryza</taxon>
    </lineage>
</organism>
<dbReference type="STRING" id="4536.A0A0E0HZB8"/>
<dbReference type="EnsemblPlants" id="ONIVA07G09240.4">
    <property type="protein sequence ID" value="ONIVA07G09240.4"/>
    <property type="gene ID" value="ONIVA07G09240"/>
</dbReference>